<dbReference type="OrthoDB" id="435240at2759"/>
<dbReference type="InterPro" id="IPR040771">
    <property type="entry name" value="TLP1_add_C"/>
</dbReference>
<dbReference type="Gene3D" id="3.40.50.720">
    <property type="entry name" value="NAD(P)-binding Rossmann-like Domain"/>
    <property type="match status" value="1"/>
</dbReference>
<protein>
    <recommendedName>
        <fullName evidence="4">Thiolase-like protein type 1 additional C-terminal domain-containing protein</fullName>
    </recommendedName>
</protein>
<dbReference type="Gene3D" id="3.40.47.10">
    <property type="match status" value="1"/>
</dbReference>
<feature type="domain" description="Thiolase-like protein type 1 additional C-terminal" evidence="4">
    <location>
        <begin position="707"/>
        <end position="788"/>
    </location>
</feature>
<evidence type="ECO:0000256" key="1">
    <source>
        <dbReference type="ARBA" id="ARBA00006484"/>
    </source>
</evidence>
<dbReference type="InterPro" id="IPR052178">
    <property type="entry name" value="Sec_Metab_Biosynth_SDR"/>
</dbReference>
<accession>A0A2S6C7D2</accession>
<dbReference type="SUPFAM" id="SSF51735">
    <property type="entry name" value="NAD(P)-binding Rossmann-fold domains"/>
    <property type="match status" value="1"/>
</dbReference>
<dbReference type="PANTHER" id="PTHR43618:SF4">
    <property type="entry name" value="SHORT CHAIN DEHYDROGENASE_REDUCTASE FAMILY (AFU_ORTHOLOGUE AFUA_7G04540)"/>
    <property type="match status" value="1"/>
</dbReference>
<dbReference type="InterPro" id="IPR016039">
    <property type="entry name" value="Thiolase-like"/>
</dbReference>
<keyword evidence="2" id="KW-0521">NADP</keyword>
<dbReference type="Gene3D" id="2.40.50.840">
    <property type="match status" value="1"/>
</dbReference>
<comment type="caution">
    <text evidence="5">The sequence shown here is derived from an EMBL/GenBank/DDBJ whole genome shotgun (WGS) entry which is preliminary data.</text>
</comment>
<dbReference type="CDD" id="cd05233">
    <property type="entry name" value="SDR_c"/>
    <property type="match status" value="1"/>
</dbReference>
<dbReference type="Proteomes" id="UP000237631">
    <property type="component" value="Unassembled WGS sequence"/>
</dbReference>
<dbReference type="STRING" id="357750.A0A2S6C7D2"/>
<dbReference type="PROSITE" id="PS00061">
    <property type="entry name" value="ADH_SHORT"/>
    <property type="match status" value="1"/>
</dbReference>
<evidence type="ECO:0000256" key="3">
    <source>
        <dbReference type="ARBA" id="ARBA00023002"/>
    </source>
</evidence>
<dbReference type="AlphaFoldDB" id="A0A2S6C7D2"/>
<dbReference type="InterPro" id="IPR036291">
    <property type="entry name" value="NAD(P)-bd_dom_sf"/>
</dbReference>
<comment type="similarity">
    <text evidence="1">Belongs to the short-chain dehydrogenases/reductases (SDR) family.</text>
</comment>
<dbReference type="PANTHER" id="PTHR43618">
    <property type="entry name" value="7-ALPHA-HYDROXYSTEROID DEHYDROGENASE"/>
    <property type="match status" value="1"/>
</dbReference>
<gene>
    <name evidence="5" type="ORF">CBER1_09530</name>
</gene>
<evidence type="ECO:0000313" key="5">
    <source>
        <dbReference type="EMBL" id="PPJ55635.1"/>
    </source>
</evidence>
<evidence type="ECO:0000313" key="6">
    <source>
        <dbReference type="Proteomes" id="UP000237631"/>
    </source>
</evidence>
<name>A0A2S6C7D2_9PEZI</name>
<dbReference type="PRINTS" id="PR00081">
    <property type="entry name" value="GDHRDH"/>
</dbReference>
<dbReference type="EMBL" id="PNEN01000535">
    <property type="protein sequence ID" value="PPJ55635.1"/>
    <property type="molecule type" value="Genomic_DNA"/>
</dbReference>
<sequence length="809" mass="88328">MADFDQLRAQYLFNTKGRVAVVTGGGTGLGLITAKALCANGLKVYITGRRIEKLREAEMQDSESGGSIIALQMDCNDKESISAGVREISSKEKFLNLLVNNAGVTSVNYGPNGAPTGSVEEISQKMFSNQDFDDWLSIYKINVASYYFTSVAFLPLLVAAREHGYSEAGNILNISSISGITKTSQNGQFSYNASKAATISLTEQLAVEFKRPDLEVRVNTLAPGYFPSQMSVDKGEAKGKEFYRDLEGYGVPFGRFGRPRDYAQAVLGFALNEYVSGINESMPRSQRKTPVIIGVGDVVNRSKKVEDAIEPLQLMIQAIQKAIQDTGLAASSLAEVQRSIDSISVVSTWTWPADYPKLIAEGLTFKPLHSEYTIHGGNQPVKLVDEAARRISLGENKIAVVTGGEALASLTACAAAKKMPPLGWTAPSQDVQSVFSPTTRDLVKTEKDPGAQHGCGNPIQLYPFYENSFRFHRGQSIRDNHQESAKLYADFAKVAEQNEHAWTYPSPAKTATDIARVDKNNRMICFPYPLLMNAFNTVNCSAAVILTSADHARELGISSDKWIYPLGGAGTSDSSEFWLRPEYYWSPCISRSLDAALDVTSVSKEEIDLYDIYSCFPIVPKLAAHHLGLPVTGGKKSLTLLGGLTSFGGAGNNYSMHAITEMTRQLRGGKGKTGLVLANGGWVSYQHVLLMSRSPRSDGLPYPDENPLPRVVTDVQVPKIIEKAEGEAIIETYTVQFSRDGKPEQGFVIGRLLKTAERFIANHADAQTLAELSSWDVEPIGRRGWVSSGKDGRNLFTFVARPGQQLFKL</sequence>
<dbReference type="SUPFAM" id="SSF53901">
    <property type="entry name" value="Thiolase-like"/>
    <property type="match status" value="2"/>
</dbReference>
<dbReference type="PRINTS" id="PR00080">
    <property type="entry name" value="SDRFAMILY"/>
</dbReference>
<dbReference type="InterPro" id="IPR020904">
    <property type="entry name" value="Sc_DH/Rdtase_CS"/>
</dbReference>
<dbReference type="InterPro" id="IPR002347">
    <property type="entry name" value="SDR_fam"/>
</dbReference>
<organism evidence="5 6">
    <name type="scientific">Cercospora berteroae</name>
    <dbReference type="NCBI Taxonomy" id="357750"/>
    <lineage>
        <taxon>Eukaryota</taxon>
        <taxon>Fungi</taxon>
        <taxon>Dikarya</taxon>
        <taxon>Ascomycota</taxon>
        <taxon>Pezizomycotina</taxon>
        <taxon>Dothideomycetes</taxon>
        <taxon>Dothideomycetidae</taxon>
        <taxon>Mycosphaerellales</taxon>
        <taxon>Mycosphaerellaceae</taxon>
        <taxon>Cercospora</taxon>
    </lineage>
</organism>
<reference evidence="6" key="1">
    <citation type="journal article" date="2017" name="bioRxiv">
        <title>Conservation of a gene cluster reveals novel cercosporin biosynthetic mechanisms and extends production to the genus Colletotrichum.</title>
        <authorList>
            <person name="de Jonge R."/>
            <person name="Ebert M.K."/>
            <person name="Huitt-Roehl C.R."/>
            <person name="Pal P."/>
            <person name="Suttle J.C."/>
            <person name="Spanner R.E."/>
            <person name="Neubauer J.D."/>
            <person name="Jurick W.M.II."/>
            <person name="Stott K.A."/>
            <person name="Secor G.A."/>
            <person name="Thomma B.P.H.J."/>
            <person name="Van de Peer Y."/>
            <person name="Townsend C.A."/>
            <person name="Bolton M.D."/>
        </authorList>
    </citation>
    <scope>NUCLEOTIDE SEQUENCE [LARGE SCALE GENOMIC DNA]</scope>
    <source>
        <strain evidence="6">CBS538.71</strain>
    </source>
</reference>
<dbReference type="Pfam" id="PF18313">
    <property type="entry name" value="TLP1_add_C"/>
    <property type="match status" value="1"/>
</dbReference>
<keyword evidence="6" id="KW-1185">Reference proteome</keyword>
<dbReference type="Pfam" id="PF00106">
    <property type="entry name" value="adh_short"/>
    <property type="match status" value="1"/>
</dbReference>
<proteinExistence type="inferred from homology"/>
<evidence type="ECO:0000259" key="4">
    <source>
        <dbReference type="Pfam" id="PF18313"/>
    </source>
</evidence>
<dbReference type="GO" id="GO:0016746">
    <property type="term" value="F:acyltransferase activity"/>
    <property type="evidence" value="ECO:0007669"/>
    <property type="project" value="InterPro"/>
</dbReference>
<keyword evidence="3" id="KW-0560">Oxidoreductase</keyword>
<dbReference type="GO" id="GO:0016491">
    <property type="term" value="F:oxidoreductase activity"/>
    <property type="evidence" value="ECO:0007669"/>
    <property type="project" value="UniProtKB-KW"/>
</dbReference>
<evidence type="ECO:0000256" key="2">
    <source>
        <dbReference type="ARBA" id="ARBA00022857"/>
    </source>
</evidence>